<keyword evidence="3" id="KW-1185">Reference proteome</keyword>
<dbReference type="EMBL" id="FOEG01000003">
    <property type="protein sequence ID" value="SEO80845.1"/>
    <property type="molecule type" value="Genomic_DNA"/>
</dbReference>
<reference evidence="2 3" key="1">
    <citation type="submission" date="2016-10" db="EMBL/GenBank/DDBJ databases">
        <authorList>
            <person name="de Groot N.N."/>
        </authorList>
    </citation>
    <scope>NUCLEOTIDE SEQUENCE [LARGE SCALE GENOMIC DNA]</scope>
    <source>
        <strain evidence="2 3">CGMCC 1.6291</strain>
    </source>
</reference>
<dbReference type="OrthoDB" id="9794403at2"/>
<name>A0A1H8SQK5_9GAMM</name>
<dbReference type="NCBIfam" id="NF047646">
    <property type="entry name" value="REP_Tyr_transpos"/>
    <property type="match status" value="1"/>
</dbReference>
<dbReference type="InterPro" id="IPR002686">
    <property type="entry name" value="Transposase_17"/>
</dbReference>
<dbReference type="PANTHER" id="PTHR36966">
    <property type="entry name" value="REP-ASSOCIATED TYROSINE TRANSPOSASE"/>
    <property type="match status" value="1"/>
</dbReference>
<dbReference type="GO" id="GO:0004803">
    <property type="term" value="F:transposase activity"/>
    <property type="evidence" value="ECO:0007669"/>
    <property type="project" value="InterPro"/>
</dbReference>
<dbReference type="GO" id="GO:0006313">
    <property type="term" value="P:DNA transposition"/>
    <property type="evidence" value="ECO:0007669"/>
    <property type="project" value="InterPro"/>
</dbReference>
<dbReference type="RefSeq" id="WP_091642292.1">
    <property type="nucleotide sequence ID" value="NZ_FOEG01000003.1"/>
</dbReference>
<dbReference type="Proteomes" id="UP000199657">
    <property type="component" value="Unassembled WGS sequence"/>
</dbReference>
<accession>A0A1H8SQK5</accession>
<evidence type="ECO:0000313" key="2">
    <source>
        <dbReference type="EMBL" id="SEO80845.1"/>
    </source>
</evidence>
<organism evidence="2 3">
    <name type="scientific">Aquisalimonas asiatica</name>
    <dbReference type="NCBI Taxonomy" id="406100"/>
    <lineage>
        <taxon>Bacteria</taxon>
        <taxon>Pseudomonadati</taxon>
        <taxon>Pseudomonadota</taxon>
        <taxon>Gammaproteobacteria</taxon>
        <taxon>Chromatiales</taxon>
        <taxon>Ectothiorhodospiraceae</taxon>
        <taxon>Aquisalimonas</taxon>
    </lineage>
</organism>
<dbReference type="InterPro" id="IPR036515">
    <property type="entry name" value="Transposase_17_sf"/>
</dbReference>
<dbReference type="SUPFAM" id="SSF143422">
    <property type="entry name" value="Transposase IS200-like"/>
    <property type="match status" value="1"/>
</dbReference>
<feature type="domain" description="Transposase IS200-like" evidence="1">
    <location>
        <begin position="9"/>
        <end position="131"/>
    </location>
</feature>
<proteinExistence type="predicted"/>
<dbReference type="AlphaFoldDB" id="A0A1H8SQK5"/>
<evidence type="ECO:0000259" key="1">
    <source>
        <dbReference type="SMART" id="SM01321"/>
    </source>
</evidence>
<dbReference type="Gene3D" id="3.30.70.1290">
    <property type="entry name" value="Transposase IS200-like"/>
    <property type="match status" value="1"/>
</dbReference>
<dbReference type="GO" id="GO:0043565">
    <property type="term" value="F:sequence-specific DNA binding"/>
    <property type="evidence" value="ECO:0007669"/>
    <property type="project" value="TreeGrafter"/>
</dbReference>
<dbReference type="SMART" id="SM01321">
    <property type="entry name" value="Y1_Tnp"/>
    <property type="match status" value="1"/>
</dbReference>
<dbReference type="STRING" id="406100.SAMN04488052_103130"/>
<dbReference type="Pfam" id="PF01797">
    <property type="entry name" value="Y1_Tnp"/>
    <property type="match status" value="1"/>
</dbReference>
<dbReference type="InterPro" id="IPR052715">
    <property type="entry name" value="RAYT_transposase"/>
</dbReference>
<gene>
    <name evidence="2" type="ORF">SAMN04488052_103130</name>
</gene>
<dbReference type="PANTHER" id="PTHR36966:SF1">
    <property type="entry name" value="REP-ASSOCIATED TYROSINE TRANSPOSASE"/>
    <property type="match status" value="1"/>
</dbReference>
<evidence type="ECO:0000313" key="3">
    <source>
        <dbReference type="Proteomes" id="UP000199657"/>
    </source>
</evidence>
<protein>
    <submittedName>
        <fullName evidence="2">Putative transposase</fullName>
    </submittedName>
</protein>
<sequence>MSHYRRARVPGGTYFFTVVTHDRLPLFTSDANIQRLRTALRRTQQAHPFRIDAMVVLPDHLHALWTLPPDDGDYPRRWKVLKALFTQSQPDVPGEYARRAGGAPVWQRRYWEHLIRDDNDFRRHQDYIHYNPVKHGLVAHPGAWPHSSFHRAVERGWYPPDWGASEPTTVVGMEFE</sequence>